<dbReference type="AlphaFoldDB" id="W1VT62"/>
<gene>
    <name evidence="2" type="ORF">Q609_ECAC02915G0002</name>
</gene>
<dbReference type="Gene3D" id="2.160.20.20">
    <property type="match status" value="1"/>
</dbReference>
<dbReference type="InterPro" id="IPR004899">
    <property type="entry name" value="Pertactin_central"/>
</dbReference>
<feature type="non-terminal residue" evidence="2">
    <location>
        <position position="120"/>
    </location>
</feature>
<organism evidence="2 3">
    <name type="scientific">Escherichia coli DORA_A_5_14_21</name>
    <dbReference type="NCBI Taxonomy" id="1403943"/>
    <lineage>
        <taxon>Bacteria</taxon>
        <taxon>Pseudomonadati</taxon>
        <taxon>Pseudomonadota</taxon>
        <taxon>Gammaproteobacteria</taxon>
        <taxon>Enterobacterales</taxon>
        <taxon>Enterobacteriaceae</taxon>
        <taxon>Escherichia</taxon>
    </lineage>
</organism>
<dbReference type="PANTHER" id="PTHR12338">
    <property type="entry name" value="AUTOTRANSPORTER"/>
    <property type="match status" value="1"/>
</dbReference>
<dbReference type="EMBL" id="AZLZ01002915">
    <property type="protein sequence ID" value="ETJ09092.1"/>
    <property type="molecule type" value="Genomic_DNA"/>
</dbReference>
<reference evidence="2 3" key="1">
    <citation type="submission" date="2013-12" db="EMBL/GenBank/DDBJ databases">
        <title>A Varibaculum cambriense genome reconstructed from a premature infant gut community with otherwise low bacterial novelty that shifts toward anaerobic metabolism during the third week of life.</title>
        <authorList>
            <person name="Brown C.T."/>
            <person name="Sharon I."/>
            <person name="Thomas B.C."/>
            <person name="Castelle C.J."/>
            <person name="Morowitz M.J."/>
            <person name="Banfield J.F."/>
        </authorList>
    </citation>
    <scope>NUCLEOTIDE SEQUENCE [LARGE SCALE GENOMIC DNA]</scope>
    <source>
        <strain evidence="3">DORA_A_5_14_21</strain>
    </source>
</reference>
<evidence type="ECO:0000313" key="3">
    <source>
        <dbReference type="Proteomes" id="UP000018853"/>
    </source>
</evidence>
<dbReference type="NCBIfam" id="TIGR01414">
    <property type="entry name" value="autotrans_barl"/>
    <property type="match status" value="1"/>
</dbReference>
<dbReference type="InterPro" id="IPR012332">
    <property type="entry name" value="Autotransporter_pectin_lyase_C"/>
</dbReference>
<dbReference type="GO" id="GO:0019867">
    <property type="term" value="C:outer membrane"/>
    <property type="evidence" value="ECO:0007669"/>
    <property type="project" value="InterPro"/>
</dbReference>
<dbReference type="PANTHER" id="PTHR12338:SF5">
    <property type="entry name" value="ANTIGEN 43-RELATED"/>
    <property type="match status" value="1"/>
</dbReference>
<dbReference type="InterPro" id="IPR006315">
    <property type="entry name" value="OM_autotransptr_brl_dom"/>
</dbReference>
<proteinExistence type="predicted"/>
<dbReference type="InterPro" id="IPR050909">
    <property type="entry name" value="Bact_Autotransporter_VF"/>
</dbReference>
<evidence type="ECO:0000313" key="2">
    <source>
        <dbReference type="EMBL" id="ETJ09092.1"/>
    </source>
</evidence>
<dbReference type="SUPFAM" id="SSF51126">
    <property type="entry name" value="Pectin lyase-like"/>
    <property type="match status" value="1"/>
</dbReference>
<comment type="caution">
    <text evidence="2">The sequence shown here is derived from an EMBL/GenBank/DDBJ whole genome shotgun (WGS) entry which is preliminary data.</text>
</comment>
<dbReference type="Proteomes" id="UP000018853">
    <property type="component" value="Unassembled WGS sequence"/>
</dbReference>
<evidence type="ECO:0000259" key="1">
    <source>
        <dbReference type="Pfam" id="PF03212"/>
    </source>
</evidence>
<protein>
    <submittedName>
        <fullName evidence="2">Outer membrane autotransporter barrel protein</fullName>
    </submittedName>
</protein>
<accession>W1VT62</accession>
<dbReference type="InterPro" id="IPR011050">
    <property type="entry name" value="Pectin_lyase_fold/virulence"/>
</dbReference>
<name>W1VT62_ECOLX</name>
<dbReference type="Pfam" id="PF03212">
    <property type="entry name" value="Pertactin"/>
    <property type="match status" value="1"/>
</dbReference>
<sequence length="120" mass="12379">MSGANVIMMAEPVTRSSVTASAENFTTLTTNTLSGNGNFYMRTDMANHQSDQLNVTGQATGDFKIFVTDTGASPAAGDSLTLVTTGGGDAAFTLGNAGGVVDIGTYEYTLLDNGNHSWSL</sequence>
<feature type="domain" description="Pertactin central region" evidence="1">
    <location>
        <begin position="8"/>
        <end position="120"/>
    </location>
</feature>